<proteinExistence type="predicted"/>
<dbReference type="EMBL" id="BCMH01000008">
    <property type="protein sequence ID" value="GAX03702.1"/>
    <property type="molecule type" value="Genomic_DNA"/>
</dbReference>
<accession>A0A1Z5IQ34</accession>
<comment type="caution">
    <text evidence="1">The sequence shown here is derived from an EMBL/GenBank/DDBJ whole genome shotgun (WGS) entry which is preliminary data.</text>
</comment>
<dbReference type="Pfam" id="PF10117">
    <property type="entry name" value="McrBC"/>
    <property type="match status" value="1"/>
</dbReference>
<gene>
    <name evidence="1" type="ORF">IWT140_01327</name>
</gene>
<dbReference type="RefSeq" id="WP_089088666.1">
    <property type="nucleotide sequence ID" value="NZ_BCMH01000008.1"/>
</dbReference>
<evidence type="ECO:0000313" key="1">
    <source>
        <dbReference type="EMBL" id="GAX03702.1"/>
    </source>
</evidence>
<organism evidence="1 2">
    <name type="scientific">Secundilactobacillus pentosiphilus</name>
    <dbReference type="NCBI Taxonomy" id="1714682"/>
    <lineage>
        <taxon>Bacteria</taxon>
        <taxon>Bacillati</taxon>
        <taxon>Bacillota</taxon>
        <taxon>Bacilli</taxon>
        <taxon>Lactobacillales</taxon>
        <taxon>Lactobacillaceae</taxon>
        <taxon>Secundilactobacillus</taxon>
    </lineage>
</organism>
<sequence length="450" mass="52458">MGKDFHVSTVEIPTFTDHIYHLPKRMVDRRTPLEDQAAFIELNRESFSYLNIETYQLRGELHLITNGYVGAIPLRMPQAGKGKAITDLIIKPRYGAHETDWFAWMSELADFAGVSLTPETDARLKLTRSEGTPTPRYLMAQEVITNMVAVVKSRDWQMFKNERKQLERPVGNVKWAQYAKQAADPQKRLLFPTNVNVMTQNHTEFERASNVLSEAVQVINSRLTPNQVKQNCTDNMAFLRHQISFSSSVKHETGLFRIQKRESTDIQRFKESLNVFIQQQTQRKYSWRIDFSMLFERYIQRLLAHTVNQVDNNTRISHILTPHYRHQVSQLMPRYLEPDMVAEFAGQKIILDAKYKSYFYIRHGEDHESQQERIRRDIHQIIAYTSLINAQIAIIVAPVDGDEIVEEVSQYDRITIGVLGIPLDCRHAKNYENSIRLFFKKVIEINSENN</sequence>
<reference evidence="1 2" key="1">
    <citation type="submission" date="2015-11" db="EMBL/GenBank/DDBJ databases">
        <title>Draft genome sequences of new species of the genus Lactobacillus isolated from orchardgrass silage.</title>
        <authorList>
            <person name="Tohno M."/>
            <person name="Tanizawa Y."/>
            <person name="Arita M."/>
        </authorList>
    </citation>
    <scope>NUCLEOTIDE SEQUENCE [LARGE SCALE GENOMIC DNA]</scope>
    <source>
        <strain evidence="1 2">IWT140</strain>
    </source>
</reference>
<name>A0A1Z5IQ34_9LACO</name>
<keyword evidence="2" id="KW-1185">Reference proteome</keyword>
<dbReference type="InterPro" id="IPR019292">
    <property type="entry name" value="McrC"/>
</dbReference>
<dbReference type="Proteomes" id="UP000198430">
    <property type="component" value="Unassembled WGS sequence"/>
</dbReference>
<evidence type="ECO:0000313" key="2">
    <source>
        <dbReference type="Proteomes" id="UP000198430"/>
    </source>
</evidence>
<protein>
    <submittedName>
        <fullName evidence="1">McrBC 5-methylcytosine restriction system component</fullName>
    </submittedName>
</protein>
<dbReference type="PANTHER" id="PTHR38733">
    <property type="entry name" value="PROTEIN MCRC"/>
    <property type="match status" value="1"/>
</dbReference>
<dbReference type="PANTHER" id="PTHR38733:SF1">
    <property type="entry name" value="TYPE IV METHYL-DIRECTED RESTRICTION ENZYME ECOKMCRBC"/>
    <property type="match status" value="1"/>
</dbReference>
<dbReference type="AlphaFoldDB" id="A0A1Z5IQ34"/>